<reference evidence="1" key="1">
    <citation type="submission" date="2022-01" db="EMBL/GenBank/DDBJ databases">
        <authorList>
            <person name="King R."/>
        </authorList>
    </citation>
    <scope>NUCLEOTIDE SEQUENCE</scope>
</reference>
<evidence type="ECO:0000313" key="2">
    <source>
        <dbReference type="Proteomes" id="UP001153709"/>
    </source>
</evidence>
<dbReference type="OrthoDB" id="6727910at2759"/>
<proteinExistence type="predicted"/>
<dbReference type="Proteomes" id="UP001153709">
    <property type="component" value="Chromosome 2"/>
</dbReference>
<dbReference type="AlphaFoldDB" id="A0A9N9X9J4"/>
<dbReference type="EMBL" id="OU898277">
    <property type="protein sequence ID" value="CAG9830352.1"/>
    <property type="molecule type" value="Genomic_DNA"/>
</dbReference>
<protein>
    <submittedName>
        <fullName evidence="1">Uncharacterized protein</fullName>
    </submittedName>
</protein>
<name>A0A9N9X9J4_DIABA</name>
<organism evidence="1 2">
    <name type="scientific">Diabrotica balteata</name>
    <name type="common">Banded cucumber beetle</name>
    <dbReference type="NCBI Taxonomy" id="107213"/>
    <lineage>
        <taxon>Eukaryota</taxon>
        <taxon>Metazoa</taxon>
        <taxon>Ecdysozoa</taxon>
        <taxon>Arthropoda</taxon>
        <taxon>Hexapoda</taxon>
        <taxon>Insecta</taxon>
        <taxon>Pterygota</taxon>
        <taxon>Neoptera</taxon>
        <taxon>Endopterygota</taxon>
        <taxon>Coleoptera</taxon>
        <taxon>Polyphaga</taxon>
        <taxon>Cucujiformia</taxon>
        <taxon>Chrysomeloidea</taxon>
        <taxon>Chrysomelidae</taxon>
        <taxon>Galerucinae</taxon>
        <taxon>Diabroticina</taxon>
        <taxon>Diabroticites</taxon>
        <taxon>Diabrotica</taxon>
    </lineage>
</organism>
<evidence type="ECO:0000313" key="1">
    <source>
        <dbReference type="EMBL" id="CAG9830352.1"/>
    </source>
</evidence>
<sequence length="85" mass="9115">MGTEYKHADINMDDSGNSCGSSVVSDYSGPSYADVDGVQVSDIENDTDSHVLQVGKKFITNPWGYFSNSLAQRICFEIGVCGKVG</sequence>
<gene>
    <name evidence="1" type="ORF">DIABBA_LOCUS4061</name>
</gene>
<keyword evidence="2" id="KW-1185">Reference proteome</keyword>
<accession>A0A9N9X9J4</accession>